<keyword evidence="3" id="KW-1185">Reference proteome</keyword>
<dbReference type="AlphaFoldDB" id="A0A2S8SEB2"/>
<dbReference type="InterPro" id="IPR029068">
    <property type="entry name" value="Glyas_Bleomycin-R_OHBP_Dase"/>
</dbReference>
<protein>
    <submittedName>
        <fullName evidence="2">Glyoxalase-like protein</fullName>
    </submittedName>
</protein>
<dbReference type="Proteomes" id="UP000238338">
    <property type="component" value="Unassembled WGS sequence"/>
</dbReference>
<dbReference type="RefSeq" id="WP_105513611.1">
    <property type="nucleotide sequence ID" value="NZ_PVEP01000001.1"/>
</dbReference>
<evidence type="ECO:0000259" key="1">
    <source>
        <dbReference type="Pfam" id="PF13468"/>
    </source>
</evidence>
<comment type="caution">
    <text evidence="2">The sequence shown here is derived from an EMBL/GenBank/DDBJ whole genome shotgun (WGS) entry which is preliminary data.</text>
</comment>
<gene>
    <name evidence="2" type="ORF">LX70_00989</name>
</gene>
<dbReference type="EMBL" id="PVEP01000001">
    <property type="protein sequence ID" value="PQV59165.1"/>
    <property type="molecule type" value="Genomic_DNA"/>
</dbReference>
<reference evidence="2 3" key="1">
    <citation type="submission" date="2018-02" db="EMBL/GenBank/DDBJ databases">
        <title>Genomic Encyclopedia of Archaeal and Bacterial Type Strains, Phase II (KMG-II): from individual species to whole genera.</title>
        <authorList>
            <person name="Goeker M."/>
        </authorList>
    </citation>
    <scope>NUCLEOTIDE SEQUENCE [LARGE SCALE GENOMIC DNA]</scope>
    <source>
        <strain evidence="2 3">DSM 18921</strain>
    </source>
</reference>
<dbReference type="InterPro" id="IPR025870">
    <property type="entry name" value="Glyoxalase-like_dom"/>
</dbReference>
<dbReference type="Pfam" id="PF13468">
    <property type="entry name" value="Glyoxalase_3"/>
    <property type="match status" value="1"/>
</dbReference>
<accession>A0A2S8SEB2</accession>
<name>A0A2S8SEB2_9RHOB</name>
<sequence>MAAFDHLVISAGALGEGGAWVEAVLGVPTEPGGQHDLMATHNRLLRLGEGEYLEVIAADPSRPAPGHPRWFRLDRFTGAPRLTNWVLRADDLDAALAVAPEGAGRATDLARGALRWRMAVPGDGCLPFDDGFPGLIQWQGAHPAAMLPDRGCRLVSLTVSHPEAGALARALPLDDPRVTVVAGPPGLAARIATPGGERLL</sequence>
<proteinExistence type="predicted"/>
<dbReference type="OrthoDB" id="8451710at2"/>
<evidence type="ECO:0000313" key="2">
    <source>
        <dbReference type="EMBL" id="PQV59165.1"/>
    </source>
</evidence>
<organism evidence="2 3">
    <name type="scientific">Albidovulum denitrificans</name>
    <dbReference type="NCBI Taxonomy" id="404881"/>
    <lineage>
        <taxon>Bacteria</taxon>
        <taxon>Pseudomonadati</taxon>
        <taxon>Pseudomonadota</taxon>
        <taxon>Alphaproteobacteria</taxon>
        <taxon>Rhodobacterales</taxon>
        <taxon>Paracoccaceae</taxon>
        <taxon>Albidovulum</taxon>
    </lineage>
</organism>
<evidence type="ECO:0000313" key="3">
    <source>
        <dbReference type="Proteomes" id="UP000238338"/>
    </source>
</evidence>
<dbReference type="Gene3D" id="3.10.180.10">
    <property type="entry name" value="2,3-Dihydroxybiphenyl 1,2-Dioxygenase, domain 1"/>
    <property type="match status" value="1"/>
</dbReference>
<feature type="domain" description="Glyoxalase-like" evidence="1">
    <location>
        <begin position="4"/>
        <end position="171"/>
    </location>
</feature>